<comment type="caution">
    <text evidence="2">The sequence shown here is derived from an EMBL/GenBank/DDBJ whole genome shotgun (WGS) entry which is preliminary data.</text>
</comment>
<keyword evidence="3" id="KW-1185">Reference proteome</keyword>
<dbReference type="AlphaFoldDB" id="A0AAD6ZGF8"/>
<feature type="compositionally biased region" description="Pro residues" evidence="1">
    <location>
        <begin position="54"/>
        <end position="67"/>
    </location>
</feature>
<dbReference type="EMBL" id="JARIHO010000051">
    <property type="protein sequence ID" value="KAJ7321347.1"/>
    <property type="molecule type" value="Genomic_DNA"/>
</dbReference>
<dbReference type="Proteomes" id="UP001218218">
    <property type="component" value="Unassembled WGS sequence"/>
</dbReference>
<feature type="region of interest" description="Disordered" evidence="1">
    <location>
        <begin position="172"/>
        <end position="194"/>
    </location>
</feature>
<evidence type="ECO:0000256" key="1">
    <source>
        <dbReference type="SAM" id="MobiDB-lite"/>
    </source>
</evidence>
<feature type="compositionally biased region" description="Gly residues" evidence="1">
    <location>
        <begin position="114"/>
        <end position="137"/>
    </location>
</feature>
<evidence type="ECO:0000313" key="3">
    <source>
        <dbReference type="Proteomes" id="UP001218218"/>
    </source>
</evidence>
<organism evidence="2 3">
    <name type="scientific">Mycena albidolilacea</name>
    <dbReference type="NCBI Taxonomy" id="1033008"/>
    <lineage>
        <taxon>Eukaryota</taxon>
        <taxon>Fungi</taxon>
        <taxon>Dikarya</taxon>
        <taxon>Basidiomycota</taxon>
        <taxon>Agaricomycotina</taxon>
        <taxon>Agaricomycetes</taxon>
        <taxon>Agaricomycetidae</taxon>
        <taxon>Agaricales</taxon>
        <taxon>Marasmiineae</taxon>
        <taxon>Mycenaceae</taxon>
        <taxon>Mycena</taxon>
    </lineage>
</organism>
<feature type="region of interest" description="Disordered" evidence="1">
    <location>
        <begin position="211"/>
        <end position="230"/>
    </location>
</feature>
<evidence type="ECO:0000313" key="2">
    <source>
        <dbReference type="EMBL" id="KAJ7321347.1"/>
    </source>
</evidence>
<name>A0AAD6ZGF8_9AGAR</name>
<reference evidence="2" key="1">
    <citation type="submission" date="2023-03" db="EMBL/GenBank/DDBJ databases">
        <title>Massive genome expansion in bonnet fungi (Mycena s.s.) driven by repeated elements and novel gene families across ecological guilds.</title>
        <authorList>
            <consortium name="Lawrence Berkeley National Laboratory"/>
            <person name="Harder C.B."/>
            <person name="Miyauchi S."/>
            <person name="Viragh M."/>
            <person name="Kuo A."/>
            <person name="Thoen E."/>
            <person name="Andreopoulos B."/>
            <person name="Lu D."/>
            <person name="Skrede I."/>
            <person name="Drula E."/>
            <person name="Henrissat B."/>
            <person name="Morin E."/>
            <person name="Kohler A."/>
            <person name="Barry K."/>
            <person name="LaButti K."/>
            <person name="Morin E."/>
            <person name="Salamov A."/>
            <person name="Lipzen A."/>
            <person name="Mereny Z."/>
            <person name="Hegedus B."/>
            <person name="Baldrian P."/>
            <person name="Stursova M."/>
            <person name="Weitz H."/>
            <person name="Taylor A."/>
            <person name="Grigoriev I.V."/>
            <person name="Nagy L.G."/>
            <person name="Martin F."/>
            <person name="Kauserud H."/>
        </authorList>
    </citation>
    <scope>NUCLEOTIDE SEQUENCE</scope>
    <source>
        <strain evidence="2">CBHHK002</strain>
    </source>
</reference>
<feature type="compositionally biased region" description="Low complexity" evidence="1">
    <location>
        <begin position="212"/>
        <end position="228"/>
    </location>
</feature>
<gene>
    <name evidence="2" type="ORF">DFH08DRAFT_384308</name>
</gene>
<sequence length="275" mass="28258">MPRADLEDGAKEEEDISARMARAWMSSPPSAFARASIAYSPSRPRRRGRRGGGPAPPRGRPHSPCPRPARSRCCSRSCSCSLCLSRSRSCATSSSSACSSFRRACHSQNDTLATGGGAGMTTGGGDGSRGSAGGAGGSDETDAAVTYTGQGGCTVIGDTAFSFSPDGISGSTRTYTASSSARTRGGMSSWTSGSSSDFGAGLGLAGEDLYGSSSPTAKSSASSSCSRSSARDGLDEADARRWIHVGRWHHLRLSQCRSAGDCVRRGKHLHSHCAG</sequence>
<accession>A0AAD6ZGF8</accession>
<proteinExistence type="predicted"/>
<feature type="region of interest" description="Disordered" evidence="1">
    <location>
        <begin position="110"/>
        <end position="139"/>
    </location>
</feature>
<feature type="region of interest" description="Disordered" evidence="1">
    <location>
        <begin position="24"/>
        <end position="72"/>
    </location>
</feature>
<protein>
    <submittedName>
        <fullName evidence="2">Uncharacterized protein</fullName>
    </submittedName>
</protein>